<reference evidence="1 2" key="1">
    <citation type="journal article" date="2022" name="New Phytol.">
        <title>Ecological generalism drives hyperdiversity of secondary metabolite gene clusters in xylarialean endophytes.</title>
        <authorList>
            <person name="Franco M.E.E."/>
            <person name="Wisecaver J.H."/>
            <person name="Arnold A.E."/>
            <person name="Ju Y.M."/>
            <person name="Slot J.C."/>
            <person name="Ahrendt S."/>
            <person name="Moore L.P."/>
            <person name="Eastman K.E."/>
            <person name="Scott K."/>
            <person name="Konkel Z."/>
            <person name="Mondo S.J."/>
            <person name="Kuo A."/>
            <person name="Hayes R.D."/>
            <person name="Haridas S."/>
            <person name="Andreopoulos B."/>
            <person name="Riley R."/>
            <person name="LaButti K."/>
            <person name="Pangilinan J."/>
            <person name="Lipzen A."/>
            <person name="Amirebrahimi M."/>
            <person name="Yan J."/>
            <person name="Adam C."/>
            <person name="Keymanesh K."/>
            <person name="Ng V."/>
            <person name="Louie K."/>
            <person name="Northen T."/>
            <person name="Drula E."/>
            <person name="Henrissat B."/>
            <person name="Hsieh H.M."/>
            <person name="Youens-Clark K."/>
            <person name="Lutzoni F."/>
            <person name="Miadlikowska J."/>
            <person name="Eastwood D.C."/>
            <person name="Hamelin R.C."/>
            <person name="Grigoriev I.V."/>
            <person name="U'Ren J.M."/>
        </authorList>
    </citation>
    <scope>NUCLEOTIDE SEQUENCE [LARGE SCALE GENOMIC DNA]</scope>
    <source>
        <strain evidence="1 2">CBS 119005</strain>
    </source>
</reference>
<gene>
    <name evidence="1" type="ORF">F4820DRAFT_35503</name>
</gene>
<name>A0ACB9YSL2_9PEZI</name>
<accession>A0ACB9YSL2</accession>
<dbReference type="EMBL" id="MU393532">
    <property type="protein sequence ID" value="KAI4862186.1"/>
    <property type="molecule type" value="Genomic_DNA"/>
</dbReference>
<sequence length="327" mass="34351">MSTSTSQLGLSCPSKGQFYVCENAAIRFVGCCTVDPCADGSGSCPQSALTPASFSSDHYDTIPAQNCAAPSNSSHWFTCQSSQPPFLGCCNVNACQNNGCPTDSLLSATLSDNTTDAQIFLSNAPSATSTATPSASSTPDASGSSGYSLSLGAILGIAIGCTALIAIILAFLAYRCGWLARHRKHRKEADEATKHPSTQSAYAPSAYAPSEARWQEGNRSGTTSPGFPSPGYPSPSFPSPGFVPYSPGQYHQYHVPAPQSHPSPESWQADSRHVSQMSELSGWDPMAADKKQQVHTPLLAPGATELEGRNTELPVISELPSTPMKPQ</sequence>
<dbReference type="Proteomes" id="UP001497700">
    <property type="component" value="Unassembled WGS sequence"/>
</dbReference>
<protein>
    <submittedName>
        <fullName evidence="1">Uncharacterized protein</fullName>
    </submittedName>
</protein>
<evidence type="ECO:0000313" key="1">
    <source>
        <dbReference type="EMBL" id="KAI4862186.1"/>
    </source>
</evidence>
<keyword evidence="2" id="KW-1185">Reference proteome</keyword>
<proteinExistence type="predicted"/>
<organism evidence="1 2">
    <name type="scientific">Hypoxylon rubiginosum</name>
    <dbReference type="NCBI Taxonomy" id="110542"/>
    <lineage>
        <taxon>Eukaryota</taxon>
        <taxon>Fungi</taxon>
        <taxon>Dikarya</taxon>
        <taxon>Ascomycota</taxon>
        <taxon>Pezizomycotina</taxon>
        <taxon>Sordariomycetes</taxon>
        <taxon>Xylariomycetidae</taxon>
        <taxon>Xylariales</taxon>
        <taxon>Hypoxylaceae</taxon>
        <taxon>Hypoxylon</taxon>
    </lineage>
</organism>
<comment type="caution">
    <text evidence="1">The sequence shown here is derived from an EMBL/GenBank/DDBJ whole genome shotgun (WGS) entry which is preliminary data.</text>
</comment>
<evidence type="ECO:0000313" key="2">
    <source>
        <dbReference type="Proteomes" id="UP001497700"/>
    </source>
</evidence>